<dbReference type="Gene3D" id="3.40.50.200">
    <property type="entry name" value="Peptidase S8/S53 domain"/>
    <property type="match status" value="1"/>
</dbReference>
<dbReference type="Pfam" id="PF00082">
    <property type="entry name" value="Peptidase_S8"/>
    <property type="match status" value="1"/>
</dbReference>
<name>A0ABU4X445_9HYPH</name>
<proteinExistence type="predicted"/>
<reference evidence="2 3" key="1">
    <citation type="submission" date="2023-08" db="EMBL/GenBank/DDBJ databases">
        <title>Implementing the SeqCode for naming new Mesorhizobium species isolated from Vachellia karroo root nodules.</title>
        <authorList>
            <person name="Van Lill M."/>
        </authorList>
    </citation>
    <scope>NUCLEOTIDE SEQUENCE [LARGE SCALE GENOMIC DNA]</scope>
    <source>
        <strain evidence="2 3">VK3E</strain>
    </source>
</reference>
<dbReference type="Proteomes" id="UP001272097">
    <property type="component" value="Unassembled WGS sequence"/>
</dbReference>
<comment type="caution">
    <text evidence="2">The sequence shown here is derived from an EMBL/GenBank/DDBJ whole genome shotgun (WGS) entry which is preliminary data.</text>
</comment>
<dbReference type="InterPro" id="IPR034074">
    <property type="entry name" value="Y4bN_pept_dom"/>
</dbReference>
<dbReference type="SUPFAM" id="SSF52743">
    <property type="entry name" value="Subtilisin-like"/>
    <property type="match status" value="1"/>
</dbReference>
<feature type="domain" description="Peptidase S8/S53" evidence="1">
    <location>
        <begin position="358"/>
        <end position="614"/>
    </location>
</feature>
<evidence type="ECO:0000259" key="1">
    <source>
        <dbReference type="Pfam" id="PF00082"/>
    </source>
</evidence>
<sequence>MATPVQIVLNANNFSEDRDVPSGRGNRTDFFQDNESAFPAHREKIAAQLEGVAEEIRRNMVSFGEVGHVKVILRRRAWAKSHRPLTALFPNDRTPLVGGLDLGELILEVTPRSLDHAAGQVRLAEDRVKWEKNKITNKLEAHPTARRSETGAIERIEIYGAADRRRFDIEKAVVWLSNSKTGGQYEVELFDSPPPQGDWDATGVRQRLYVSFLKGLQGFGSGLTVNRLADKSSRSMARVSVRLERSSLPPRVQITGEGPAPNQKFSAPAPFDDRVERHMQVLKFLESHPLVKRIELPGILVPSAVASRPSRTLPSGFVMPVRDTGRSWPRVGVIDGGISDAALGDWLIGRWDQLADGDIDATHGTFIGGLLVAGSTLNGPDTCADPDGTEIYDVAVLPSTDTAFTTYHGDLNGFFEQVEYAIIEARTRHNVRIFNFSMNVQTLVASNNYSKIAERLDQIADTHDVLICISAGNLTTSRQEWSADVTSVLQMMAVSQNDGIFIPAESARNISVGALNPASLDGAIGHVPANYSRRGPGIQCLVKPDFAHVGGCGHGLASKAHGHYSVDPSGNVTESCGTSFAAPLLAKQAALLDAQIEGNVSRETLIALLTHHAKTPSGMGAKELSVIGRQLVGHGTPPSVGEILDGDDSQITLVFAARLMPGKQLKFEFAWPACLVENGRCRGKVRLTLVASPPLDQRFGAEFVRVNVEAALQQEAVKDGKHSWKGQLKPLYLPESSVDHPVEAERIEHGLKWSPVKVYGDQMPQGRGSSSTWRLLVSYLSRTDNTAVPQEGIPFTAILTIEDMAGEEPVFNVMRQQLAASPFQISDIRTAARVTTRV</sequence>
<evidence type="ECO:0000313" key="3">
    <source>
        <dbReference type="Proteomes" id="UP001272097"/>
    </source>
</evidence>
<evidence type="ECO:0000313" key="2">
    <source>
        <dbReference type="EMBL" id="MDX8443080.1"/>
    </source>
</evidence>
<gene>
    <name evidence="2" type="ORF">RFM51_26260</name>
</gene>
<keyword evidence="3" id="KW-1185">Reference proteome</keyword>
<dbReference type="CDD" id="cd04847">
    <property type="entry name" value="Peptidases_S8_Subtilisin_like_2"/>
    <property type="match status" value="1"/>
</dbReference>
<accession>A0ABU4X445</accession>
<organism evidence="2 3">
    <name type="scientific">Mesorhizobium australafricanum</name>
    <dbReference type="NCBI Taxonomy" id="3072311"/>
    <lineage>
        <taxon>Bacteria</taxon>
        <taxon>Pseudomonadati</taxon>
        <taxon>Pseudomonadota</taxon>
        <taxon>Alphaproteobacteria</taxon>
        <taxon>Hyphomicrobiales</taxon>
        <taxon>Phyllobacteriaceae</taxon>
        <taxon>Mesorhizobium</taxon>
    </lineage>
</organism>
<dbReference type="RefSeq" id="WP_320217077.1">
    <property type="nucleotide sequence ID" value="NZ_JAVIIS010000053.1"/>
</dbReference>
<dbReference type="EMBL" id="JAVIIS010000053">
    <property type="protein sequence ID" value="MDX8443080.1"/>
    <property type="molecule type" value="Genomic_DNA"/>
</dbReference>
<dbReference type="InterPro" id="IPR036852">
    <property type="entry name" value="Peptidase_S8/S53_dom_sf"/>
</dbReference>
<dbReference type="InterPro" id="IPR000209">
    <property type="entry name" value="Peptidase_S8/S53_dom"/>
</dbReference>
<protein>
    <submittedName>
        <fullName evidence="2">S8 family peptidase</fullName>
    </submittedName>
</protein>